<dbReference type="PANTHER" id="PTHR30006:SF15">
    <property type="entry name" value="IRON-UTILIZATION PERIPLASMIC PROTEIN"/>
    <property type="match status" value="1"/>
</dbReference>
<keyword evidence="1" id="KW-0732">Signal</keyword>
<dbReference type="GO" id="GO:0030288">
    <property type="term" value="C:outer membrane-bounded periplasmic space"/>
    <property type="evidence" value="ECO:0007669"/>
    <property type="project" value="TreeGrafter"/>
</dbReference>
<accession>A0A1E3WAI7</accession>
<dbReference type="Pfam" id="PF13343">
    <property type="entry name" value="SBP_bac_6"/>
    <property type="match status" value="1"/>
</dbReference>
<reference evidence="2 3" key="1">
    <citation type="journal article" date="2016" name="Environ. Microbiol.">
        <title>New Methyloceanibacter diversity from North Sea sediments includes methanotroph containing solely the soluble methane monooxygenase.</title>
        <authorList>
            <person name="Vekeman B."/>
            <person name="Kerckhof F.M."/>
            <person name="Cremers G."/>
            <person name="de Vos P."/>
            <person name="Vandamme P."/>
            <person name="Boon N."/>
            <person name="Op den Camp H.J."/>
            <person name="Heylen K."/>
        </authorList>
    </citation>
    <scope>NUCLEOTIDE SEQUENCE [LARGE SCALE GENOMIC DNA]</scope>
    <source>
        <strain evidence="2 3">R-67177</strain>
    </source>
</reference>
<dbReference type="PANTHER" id="PTHR30006">
    <property type="entry name" value="THIAMINE-BINDING PERIPLASMIC PROTEIN-RELATED"/>
    <property type="match status" value="1"/>
</dbReference>
<dbReference type="CDD" id="cd13542">
    <property type="entry name" value="PBP2_FutA1_ilke"/>
    <property type="match status" value="1"/>
</dbReference>
<dbReference type="RefSeq" id="WP_069623983.1">
    <property type="nucleotide sequence ID" value="NZ_LPWD01000221.1"/>
</dbReference>
<name>A0A1E3WAI7_9HYPH</name>
<sequence length="286" mass="31526">EKGLIERIEAEGRNSPADVLLTVDIGNLSQAVASGIAQPVESKAVIDAVPPAYRGDNNEWIGLTRRARVVYASKDRVEEDTITYEDLADPKWRGKICIRSGQHSYNVALIASMIAHHGEEKTEEWLRGVKANLARKPAGNDRLQVKGVYAGECDLAIGNTYYMGKMLTDEDHPEQKEWANSVNMLFPNTDDRGTHVNVSGAILAKNAPNKENAVKLVEFLASDKGQEMYAEVNSEYPVKEGVPWSKLVQSWGTFKSDPISLNEIAERRKAASELVDKIGFDEGPSS</sequence>
<feature type="non-terminal residue" evidence="2">
    <location>
        <position position="1"/>
    </location>
</feature>
<dbReference type="Gene3D" id="3.40.190.10">
    <property type="entry name" value="Periplasmic binding protein-like II"/>
    <property type="match status" value="2"/>
</dbReference>
<dbReference type="OrthoDB" id="9769567at2"/>
<evidence type="ECO:0000313" key="3">
    <source>
        <dbReference type="Proteomes" id="UP000095042"/>
    </source>
</evidence>
<protein>
    <submittedName>
        <fullName evidence="2">Iron ABC transporter substrate-binding protein</fullName>
    </submittedName>
</protein>
<dbReference type="AlphaFoldDB" id="A0A1E3WAI7"/>
<dbReference type="SUPFAM" id="SSF53850">
    <property type="entry name" value="Periplasmic binding protein-like II"/>
    <property type="match status" value="1"/>
</dbReference>
<comment type="caution">
    <text evidence="2">The sequence shown here is derived from an EMBL/GenBank/DDBJ whole genome shotgun (WGS) entry which is preliminary data.</text>
</comment>
<evidence type="ECO:0000256" key="1">
    <source>
        <dbReference type="ARBA" id="ARBA00022729"/>
    </source>
</evidence>
<dbReference type="EMBL" id="LPWD01000221">
    <property type="protein sequence ID" value="ODS02819.1"/>
    <property type="molecule type" value="Genomic_DNA"/>
</dbReference>
<dbReference type="Proteomes" id="UP000095042">
    <property type="component" value="Unassembled WGS sequence"/>
</dbReference>
<proteinExistence type="predicted"/>
<evidence type="ECO:0000313" key="2">
    <source>
        <dbReference type="EMBL" id="ODS02819.1"/>
    </source>
</evidence>
<organism evidence="2 3">
    <name type="scientific">Methyloceanibacter marginalis</name>
    <dbReference type="NCBI Taxonomy" id="1774971"/>
    <lineage>
        <taxon>Bacteria</taxon>
        <taxon>Pseudomonadati</taxon>
        <taxon>Pseudomonadota</taxon>
        <taxon>Alphaproteobacteria</taxon>
        <taxon>Hyphomicrobiales</taxon>
        <taxon>Hyphomicrobiaceae</taxon>
        <taxon>Methyloceanibacter</taxon>
    </lineage>
</organism>
<gene>
    <name evidence="2" type="ORF">AUC71_13250</name>
</gene>
<keyword evidence="3" id="KW-1185">Reference proteome</keyword>